<dbReference type="InterPro" id="IPR023201">
    <property type="entry name" value="SecY_dom_sf"/>
</dbReference>
<feature type="transmembrane region" description="Helical" evidence="9">
    <location>
        <begin position="174"/>
        <end position="191"/>
    </location>
</feature>
<comment type="subcellular location">
    <subcellularLocation>
        <location evidence="9">Cell membrane</location>
        <topology evidence="9">Multi-pass membrane protein</topology>
    </subcellularLocation>
    <subcellularLocation>
        <location evidence="1">Membrane</location>
        <topology evidence="1">Multi-pass membrane protein</topology>
    </subcellularLocation>
</comment>
<evidence type="ECO:0000256" key="8">
    <source>
        <dbReference type="ARBA" id="ARBA00023136"/>
    </source>
</evidence>
<feature type="transmembrane region" description="Helical" evidence="9">
    <location>
        <begin position="356"/>
        <end position="378"/>
    </location>
</feature>
<feature type="transmembrane region" description="Helical" evidence="9">
    <location>
        <begin position="384"/>
        <end position="404"/>
    </location>
</feature>
<comment type="function">
    <text evidence="9">The central subunit of the protein translocation channel SecYEG. Consists of two halves formed by TMs 1-5 and 6-10. These two domains form a lateral gate at the front which open onto the bilayer between TMs 2 and 7, and are clamped together by SecE at the back. The channel is closed by both a pore ring composed of hydrophobic SecY resides and a short helix (helix 2A) on the extracellular side of the membrane which forms a plug. The plug probably moves laterally to allow the channel to open. The ring and the pore may move independently.</text>
</comment>
<keyword evidence="12" id="KW-1185">Reference proteome</keyword>
<feature type="transmembrane region" description="Helical" evidence="9">
    <location>
        <begin position="68"/>
        <end position="88"/>
    </location>
</feature>
<evidence type="ECO:0000256" key="9">
    <source>
        <dbReference type="HAMAP-Rule" id="MF_01465"/>
    </source>
</evidence>
<evidence type="ECO:0000256" key="3">
    <source>
        <dbReference type="ARBA" id="ARBA00022448"/>
    </source>
</evidence>
<comment type="caution">
    <text evidence="9">Lacks conserved residue(s) required for the propagation of feature annotation.</text>
</comment>
<keyword evidence="3 9" id="KW-0813">Transport</keyword>
<proteinExistence type="inferred from homology"/>
<feature type="transmembrane region" description="Helical" evidence="9">
    <location>
        <begin position="303"/>
        <end position="325"/>
    </location>
</feature>
<feature type="transmembrane region" description="Helical" evidence="9">
    <location>
        <begin position="262"/>
        <end position="283"/>
    </location>
</feature>
<name>A0ABZ0UNJ4_9RICK</name>
<feature type="transmembrane region" description="Helical" evidence="9">
    <location>
        <begin position="203"/>
        <end position="225"/>
    </location>
</feature>
<comment type="subunit">
    <text evidence="9">Component of the Sec protein translocase complex. Heterotrimer consisting of SecY, SecE and SecG subunits. The heterotrimers can form oligomers, although 1 heterotrimer is thought to be able to translocate proteins. Interacts with the ribosome. Interacts with SecDF, and other proteins may be involved. Interacts with SecA.</text>
</comment>
<dbReference type="InterPro" id="IPR002208">
    <property type="entry name" value="SecY/SEC61-alpha"/>
</dbReference>
<evidence type="ECO:0000256" key="10">
    <source>
        <dbReference type="RuleBase" id="RU004349"/>
    </source>
</evidence>
<evidence type="ECO:0000313" key="12">
    <source>
        <dbReference type="Proteomes" id="UP001325140"/>
    </source>
</evidence>
<dbReference type="PRINTS" id="PR00303">
    <property type="entry name" value="SECYTRNLCASE"/>
</dbReference>
<evidence type="ECO:0000256" key="7">
    <source>
        <dbReference type="ARBA" id="ARBA00023010"/>
    </source>
</evidence>
<dbReference type="PANTHER" id="PTHR10906">
    <property type="entry name" value="SECY/SEC61-ALPHA FAMILY MEMBER"/>
    <property type="match status" value="1"/>
</dbReference>
<evidence type="ECO:0000256" key="5">
    <source>
        <dbReference type="ARBA" id="ARBA00022927"/>
    </source>
</evidence>
<feature type="transmembrane region" description="Helical" evidence="9">
    <location>
        <begin position="142"/>
        <end position="162"/>
    </location>
</feature>
<keyword evidence="8 9" id="KW-0472">Membrane</keyword>
<evidence type="ECO:0000313" key="11">
    <source>
        <dbReference type="EMBL" id="WPX97689.1"/>
    </source>
</evidence>
<dbReference type="HAMAP" id="MF_01465">
    <property type="entry name" value="SecY"/>
    <property type="match status" value="1"/>
</dbReference>
<accession>A0ABZ0UNJ4</accession>
<gene>
    <name evidence="9" type="primary">secY</name>
    <name evidence="11" type="ORF">Fokcrypt_00202</name>
</gene>
<dbReference type="PIRSF" id="PIRSF004557">
    <property type="entry name" value="SecY"/>
    <property type="match status" value="1"/>
</dbReference>
<dbReference type="Pfam" id="PF00344">
    <property type="entry name" value="SecY"/>
    <property type="match status" value="1"/>
</dbReference>
<sequence>MLPILKRVLFVLGALLVYRFGTYVTIPGIDLIVLKKVADDASAKGLLGVFNMFTGGALSRMSIFGLNIMPYITASIVMQLLSAIVPYLSDMKKEGGETGRKKIASYTKYLALILAFFQAYGLVSGAEQISIDNANIVVETGFQFRLIGTISMVGGTVFMIWLSDQITKHGIGNGSSMIIFSGILAGLIPSINSLFSMIKVNAISIFSLLCFVFFTALLLFIIVFFERAYRPITVTYPRKQIGNKIYSGDSTHIPLKINTSGVLAPIFASSVLIFPSTIINLLSSSTNPIINWLLQNFGYGKPLYITLYLIFIVFFSFFYTSVVFNPTDTANNLKRNGAVIPGTRPGEHTAKYIESILIKLNVIGATYISFVCIVPEMLGSKYSLPFYLGGTSLLIVVNVSIELFQYIQNYLITMQYSNLIKKGRAVIRR</sequence>
<keyword evidence="9" id="KW-1003">Cell membrane</keyword>
<evidence type="ECO:0000256" key="1">
    <source>
        <dbReference type="ARBA" id="ARBA00004141"/>
    </source>
</evidence>
<protein>
    <recommendedName>
        <fullName evidence="9">Protein translocase subunit SecY</fullName>
    </recommendedName>
</protein>
<keyword evidence="6 9" id="KW-1133">Transmembrane helix</keyword>
<keyword evidence="7 9" id="KW-0811">Translocation</keyword>
<dbReference type="RefSeq" id="WP_323722342.1">
    <property type="nucleotide sequence ID" value="NZ_CP110343.1"/>
</dbReference>
<feature type="transmembrane region" description="Helical" evidence="9">
    <location>
        <begin position="109"/>
        <end position="130"/>
    </location>
</feature>
<dbReference type="InterPro" id="IPR030659">
    <property type="entry name" value="SecY_CS"/>
</dbReference>
<reference evidence="11" key="1">
    <citation type="submission" date="2022-10" db="EMBL/GenBank/DDBJ databases">
        <title>Host association and intracellularity evolved multiple times independently in the Rickettsiales.</title>
        <authorList>
            <person name="Castelli M."/>
            <person name="Nardi T."/>
            <person name="Gammuto L."/>
            <person name="Bellinzona G."/>
            <person name="Sabaneyeva E."/>
            <person name="Potekhin A."/>
            <person name="Serra V."/>
            <person name="Petroni G."/>
            <person name="Sassera D."/>
        </authorList>
    </citation>
    <scope>NUCLEOTIDE SEQUENCE [LARGE SCALE GENOMIC DNA]</scope>
    <source>
        <strain evidence="11">US_Bl 11III1</strain>
    </source>
</reference>
<dbReference type="InterPro" id="IPR026593">
    <property type="entry name" value="SecY"/>
</dbReference>
<evidence type="ECO:0000256" key="6">
    <source>
        <dbReference type="ARBA" id="ARBA00022989"/>
    </source>
</evidence>
<organism evidence="11 12">
    <name type="scientific">Candidatus Fokinia crypta</name>
    <dbReference type="NCBI Taxonomy" id="1920990"/>
    <lineage>
        <taxon>Bacteria</taxon>
        <taxon>Pseudomonadati</taxon>
        <taxon>Pseudomonadota</taxon>
        <taxon>Alphaproteobacteria</taxon>
        <taxon>Rickettsiales</taxon>
        <taxon>Candidatus Midichloriaceae</taxon>
        <taxon>Candidatus Fokinia</taxon>
    </lineage>
</organism>
<dbReference type="EMBL" id="CP110343">
    <property type="protein sequence ID" value="WPX97689.1"/>
    <property type="molecule type" value="Genomic_DNA"/>
</dbReference>
<comment type="similarity">
    <text evidence="2 9 10">Belongs to the SecY/SEC61-alpha family.</text>
</comment>
<evidence type="ECO:0000256" key="2">
    <source>
        <dbReference type="ARBA" id="ARBA00005751"/>
    </source>
</evidence>
<dbReference type="Gene3D" id="1.10.3370.10">
    <property type="entry name" value="SecY subunit domain"/>
    <property type="match status" value="1"/>
</dbReference>
<dbReference type="NCBIfam" id="TIGR00967">
    <property type="entry name" value="3a0501s007"/>
    <property type="match status" value="1"/>
</dbReference>
<dbReference type="PROSITE" id="PS00755">
    <property type="entry name" value="SECY_1"/>
    <property type="match status" value="1"/>
</dbReference>
<keyword evidence="5 9" id="KW-0653">Protein transport</keyword>
<dbReference type="SUPFAM" id="SSF103491">
    <property type="entry name" value="Preprotein translocase SecY subunit"/>
    <property type="match status" value="1"/>
</dbReference>
<keyword evidence="4 9" id="KW-0812">Transmembrane</keyword>
<dbReference type="Proteomes" id="UP001325140">
    <property type="component" value="Chromosome"/>
</dbReference>
<evidence type="ECO:0000256" key="4">
    <source>
        <dbReference type="ARBA" id="ARBA00022692"/>
    </source>
</evidence>